<comment type="caution">
    <text evidence="1">The sequence shown here is derived from an EMBL/GenBank/DDBJ whole genome shotgun (WGS) entry which is preliminary data.</text>
</comment>
<evidence type="ECO:0000313" key="1">
    <source>
        <dbReference type="EMBL" id="KAK7508601.1"/>
    </source>
</evidence>
<proteinExistence type="predicted"/>
<reference evidence="1 2" key="1">
    <citation type="journal article" date="2023" name="Sci. Data">
        <title>Genome assembly of the Korean intertidal mud-creeper Batillaria attramentaria.</title>
        <authorList>
            <person name="Patra A.K."/>
            <person name="Ho P.T."/>
            <person name="Jun S."/>
            <person name="Lee S.J."/>
            <person name="Kim Y."/>
            <person name="Won Y.J."/>
        </authorList>
    </citation>
    <scope>NUCLEOTIDE SEQUENCE [LARGE SCALE GENOMIC DNA]</scope>
    <source>
        <strain evidence="1">Wonlab-2016</strain>
    </source>
</reference>
<organism evidence="1 2">
    <name type="scientific">Batillaria attramentaria</name>
    <dbReference type="NCBI Taxonomy" id="370345"/>
    <lineage>
        <taxon>Eukaryota</taxon>
        <taxon>Metazoa</taxon>
        <taxon>Spiralia</taxon>
        <taxon>Lophotrochozoa</taxon>
        <taxon>Mollusca</taxon>
        <taxon>Gastropoda</taxon>
        <taxon>Caenogastropoda</taxon>
        <taxon>Sorbeoconcha</taxon>
        <taxon>Cerithioidea</taxon>
        <taxon>Batillariidae</taxon>
        <taxon>Batillaria</taxon>
    </lineage>
</organism>
<dbReference type="AlphaFoldDB" id="A0ABD0MBL2"/>
<dbReference type="Proteomes" id="UP001519460">
    <property type="component" value="Unassembled WGS sequence"/>
</dbReference>
<protein>
    <submittedName>
        <fullName evidence="1">Uncharacterized protein</fullName>
    </submittedName>
</protein>
<keyword evidence="2" id="KW-1185">Reference proteome</keyword>
<gene>
    <name evidence="1" type="ORF">BaRGS_00000167</name>
</gene>
<dbReference type="EMBL" id="JACVVK020000001">
    <property type="protein sequence ID" value="KAK7508601.1"/>
    <property type="molecule type" value="Genomic_DNA"/>
</dbReference>
<evidence type="ECO:0000313" key="2">
    <source>
        <dbReference type="Proteomes" id="UP001519460"/>
    </source>
</evidence>
<sequence>MWTNPSKRRRFPPTRPSQVLAFPASGQKRKVKQPLFQVASRKSFWRICATAKLFQICRLVFATHINGINKYSMTDGEKNPVVEDRLEWQGQLVRQRKPSIASVSYPRLLAGSSFSVMMHGFPRQHYLRKSVKQCCKWFYCCVSELGREVLLRES</sequence>
<name>A0ABD0MBL2_9CAEN</name>
<accession>A0ABD0MBL2</accession>